<name>A0ABU7TZ00_9PROT</name>
<gene>
    <name evidence="1" type="ORF">DOFOFD_01390</name>
</gene>
<proteinExistence type="predicted"/>
<dbReference type="Proteomes" id="UP001312908">
    <property type="component" value="Unassembled WGS sequence"/>
</dbReference>
<sequence length="119" mass="13031">MAQSIGILKIWWRGKYYECVAGSSIKLPGMSNKTQVTGTSVQRYQTFSAGEVKATVILNEGMSLDAFDTDSVGELQVQTLTGQAWVMPDAFILDKPTMTDEGGKCPVTWNAGTYQEILK</sequence>
<reference evidence="1 2" key="1">
    <citation type="submission" date="2023-10" db="EMBL/GenBank/DDBJ databases">
        <title>Sorlinia euscelidii gen. nov., sp. nov., an acetic acid bacteria isolated from the gut of Euscelidius variegatus emitter.</title>
        <authorList>
            <person name="Michoud G."/>
            <person name="Marasco R."/>
            <person name="Seferji K."/>
            <person name="Gonella E."/>
            <person name="Garuglieri E."/>
            <person name="Alma A."/>
            <person name="Mapelli F."/>
            <person name="Borin S."/>
            <person name="Daffonchio D."/>
            <person name="Crotti E."/>
        </authorList>
    </citation>
    <scope>NUCLEOTIDE SEQUENCE [LARGE SCALE GENOMIC DNA]</scope>
    <source>
        <strain evidence="1 2">EV16P</strain>
    </source>
</reference>
<keyword evidence="2" id="KW-1185">Reference proteome</keyword>
<accession>A0ABU7TZ00</accession>
<evidence type="ECO:0000313" key="2">
    <source>
        <dbReference type="Proteomes" id="UP001312908"/>
    </source>
</evidence>
<evidence type="ECO:0000313" key="1">
    <source>
        <dbReference type="EMBL" id="MEE8657667.1"/>
    </source>
</evidence>
<dbReference type="InterPro" id="IPR019596">
    <property type="entry name" value="Phage_Mu_GpM_tail_tub"/>
</dbReference>
<dbReference type="RefSeq" id="WP_394818679.1">
    <property type="nucleotide sequence ID" value="NZ_JAWJZY010000001.1"/>
</dbReference>
<dbReference type="Pfam" id="PF10618">
    <property type="entry name" value="Tail_tube"/>
    <property type="match status" value="1"/>
</dbReference>
<protein>
    <submittedName>
        <fullName evidence="1">Phage tail protein</fullName>
    </submittedName>
</protein>
<dbReference type="EMBL" id="JAWJZY010000001">
    <property type="protein sequence ID" value="MEE8657667.1"/>
    <property type="molecule type" value="Genomic_DNA"/>
</dbReference>
<organism evidence="1 2">
    <name type="scientific">Sorlinia euscelidii</name>
    <dbReference type="NCBI Taxonomy" id="3081148"/>
    <lineage>
        <taxon>Bacteria</taxon>
        <taxon>Pseudomonadati</taxon>
        <taxon>Pseudomonadota</taxon>
        <taxon>Alphaproteobacteria</taxon>
        <taxon>Acetobacterales</taxon>
        <taxon>Acetobacteraceae</taxon>
        <taxon>Sorlinia</taxon>
    </lineage>
</organism>
<comment type="caution">
    <text evidence="1">The sequence shown here is derived from an EMBL/GenBank/DDBJ whole genome shotgun (WGS) entry which is preliminary data.</text>
</comment>